<organism evidence="2 3">
    <name type="scientific">Actinidia rufa</name>
    <dbReference type="NCBI Taxonomy" id="165716"/>
    <lineage>
        <taxon>Eukaryota</taxon>
        <taxon>Viridiplantae</taxon>
        <taxon>Streptophyta</taxon>
        <taxon>Embryophyta</taxon>
        <taxon>Tracheophyta</taxon>
        <taxon>Spermatophyta</taxon>
        <taxon>Magnoliopsida</taxon>
        <taxon>eudicotyledons</taxon>
        <taxon>Gunneridae</taxon>
        <taxon>Pentapetalae</taxon>
        <taxon>asterids</taxon>
        <taxon>Ericales</taxon>
        <taxon>Actinidiaceae</taxon>
        <taxon>Actinidia</taxon>
    </lineage>
</organism>
<feature type="region of interest" description="Disordered" evidence="1">
    <location>
        <begin position="441"/>
        <end position="524"/>
    </location>
</feature>
<feature type="compositionally biased region" description="Basic and acidic residues" evidence="1">
    <location>
        <begin position="465"/>
        <end position="475"/>
    </location>
</feature>
<gene>
    <name evidence="2" type="ORF">Acr_12g0006780</name>
</gene>
<evidence type="ECO:0000313" key="3">
    <source>
        <dbReference type="Proteomes" id="UP000585474"/>
    </source>
</evidence>
<reference evidence="2 3" key="1">
    <citation type="submission" date="2019-07" db="EMBL/GenBank/DDBJ databases">
        <title>De Novo Assembly of kiwifruit Actinidia rufa.</title>
        <authorList>
            <person name="Sugita-Konishi S."/>
            <person name="Sato K."/>
            <person name="Mori E."/>
            <person name="Abe Y."/>
            <person name="Kisaki G."/>
            <person name="Hamano K."/>
            <person name="Suezawa K."/>
            <person name="Otani M."/>
            <person name="Fukuda T."/>
            <person name="Manabe T."/>
            <person name="Gomi K."/>
            <person name="Tabuchi M."/>
            <person name="Akimitsu K."/>
            <person name="Kataoka I."/>
        </authorList>
    </citation>
    <scope>NUCLEOTIDE SEQUENCE [LARGE SCALE GENOMIC DNA]</scope>
    <source>
        <strain evidence="3">cv. Fuchu</strain>
    </source>
</reference>
<protein>
    <submittedName>
        <fullName evidence="2">Uncharacterized protein</fullName>
    </submittedName>
</protein>
<comment type="caution">
    <text evidence="2">The sequence shown here is derived from an EMBL/GenBank/DDBJ whole genome shotgun (WGS) entry which is preliminary data.</text>
</comment>
<keyword evidence="3" id="KW-1185">Reference proteome</keyword>
<sequence>MNTGAAIKSPGSSGSIIKITDNYSDGIFQGHLDTVEDHLKGADAAAVDHKKDSNAGGHVSPPRSGKRVEPLSQGEDMKGNNEEIHELECATTARNEPGVTVGKGTDHLDETKKIEDEGPKEANVLTLKESSQGASELRPLLELEKDAPHSSACKLLHEDVDQSLTMETCNLASGTERGLSMDMTFNAASGSEQIAKATKIVKSLPGDPAKFVVRRLILNLSTSVHAVWGELVILKITNGRGRELAIGHSPTVLSASILMDNVLFCPSLVLEILVEQYRSILQQSLMLKLAASLGYREYDISLQHVLAYRWDLRYSSVYDLWSDSMKLHLVSKFMETGHREVFELLFGMVITRAGEDAVKWKLKKWRIVVRSFPPLLSSNSDYFSSRGLEDRFADLVKLDCGMPTLGRIVLSQSEKEKEGVKEPMGEGFPVSMVTFHLTSQNVSSDNAAKDERSFTSEAHLSAVPSERETSKDDQSPIRPMANIVEGSPSTSSVCQMDPKMGNRKALKEESIRKHPSRQTQKGDRSCSVLVSLAGTGQFVQFEGLRPLGKVESSGTIPCGVVSTPTSNFPDLNTSTPPRPLHCFNSLSQIYSKCNNGRGYLFMRL</sequence>
<accession>A0A7J0FJN1</accession>
<name>A0A7J0FJN1_9ERIC</name>
<dbReference type="AlphaFoldDB" id="A0A7J0FJN1"/>
<dbReference type="Proteomes" id="UP000585474">
    <property type="component" value="Unassembled WGS sequence"/>
</dbReference>
<dbReference type="OrthoDB" id="433924at2759"/>
<feature type="region of interest" description="Disordered" evidence="1">
    <location>
        <begin position="48"/>
        <end position="78"/>
    </location>
</feature>
<evidence type="ECO:0000313" key="2">
    <source>
        <dbReference type="EMBL" id="GFY98137.1"/>
    </source>
</evidence>
<evidence type="ECO:0000256" key="1">
    <source>
        <dbReference type="SAM" id="MobiDB-lite"/>
    </source>
</evidence>
<dbReference type="EMBL" id="BJWL01000012">
    <property type="protein sequence ID" value="GFY98137.1"/>
    <property type="molecule type" value="Genomic_DNA"/>
</dbReference>
<proteinExistence type="predicted"/>